<dbReference type="Proteomes" id="UP000887013">
    <property type="component" value="Unassembled WGS sequence"/>
</dbReference>
<dbReference type="AlphaFoldDB" id="A0A8X6P3I9"/>
<accession>A0A8X6P3I9</accession>
<dbReference type="OrthoDB" id="10253869at2759"/>
<reference evidence="2" key="1">
    <citation type="submission" date="2020-08" db="EMBL/GenBank/DDBJ databases">
        <title>Multicomponent nature underlies the extraordinary mechanical properties of spider dragline silk.</title>
        <authorList>
            <person name="Kono N."/>
            <person name="Nakamura H."/>
            <person name="Mori M."/>
            <person name="Yoshida Y."/>
            <person name="Ohtoshi R."/>
            <person name="Malay A.D."/>
            <person name="Moran D.A.P."/>
            <person name="Tomita M."/>
            <person name="Numata K."/>
            <person name="Arakawa K."/>
        </authorList>
    </citation>
    <scope>NUCLEOTIDE SEQUENCE</scope>
</reference>
<proteinExistence type="predicted"/>
<organism evidence="2 3">
    <name type="scientific">Nephila pilipes</name>
    <name type="common">Giant wood spider</name>
    <name type="synonym">Nephila maculata</name>
    <dbReference type="NCBI Taxonomy" id="299642"/>
    <lineage>
        <taxon>Eukaryota</taxon>
        <taxon>Metazoa</taxon>
        <taxon>Ecdysozoa</taxon>
        <taxon>Arthropoda</taxon>
        <taxon>Chelicerata</taxon>
        <taxon>Arachnida</taxon>
        <taxon>Araneae</taxon>
        <taxon>Araneomorphae</taxon>
        <taxon>Entelegynae</taxon>
        <taxon>Araneoidea</taxon>
        <taxon>Nephilidae</taxon>
        <taxon>Nephila</taxon>
    </lineage>
</organism>
<keyword evidence="3" id="KW-1185">Reference proteome</keyword>
<dbReference type="EMBL" id="BMAW01064846">
    <property type="protein sequence ID" value="GFT47446.1"/>
    <property type="molecule type" value="Genomic_DNA"/>
</dbReference>
<feature type="region of interest" description="Disordered" evidence="1">
    <location>
        <begin position="82"/>
        <end position="109"/>
    </location>
</feature>
<protein>
    <submittedName>
        <fullName evidence="2">Uncharacterized protein</fullName>
    </submittedName>
</protein>
<comment type="caution">
    <text evidence="2">The sequence shown here is derived from an EMBL/GenBank/DDBJ whole genome shotgun (WGS) entry which is preliminary data.</text>
</comment>
<sequence>MDEYAILFIRMKDGHNYCKELSSRIRQAIQKQLSTQHVPHLIMEIKDIPAIITFGINGMVRHLVRVGEVECFLRELCLLPGENGESQSSSPVIHVSKTPFPHSGNEKCK</sequence>
<name>A0A8X6P3I9_NEPPI</name>
<evidence type="ECO:0000313" key="3">
    <source>
        <dbReference type="Proteomes" id="UP000887013"/>
    </source>
</evidence>
<evidence type="ECO:0000256" key="1">
    <source>
        <dbReference type="SAM" id="MobiDB-lite"/>
    </source>
</evidence>
<gene>
    <name evidence="2" type="ORF">NPIL_335601</name>
</gene>
<evidence type="ECO:0000313" key="2">
    <source>
        <dbReference type="EMBL" id="GFT47446.1"/>
    </source>
</evidence>